<proteinExistence type="predicted"/>
<feature type="transmembrane region" description="Helical" evidence="1">
    <location>
        <begin position="69"/>
        <end position="101"/>
    </location>
</feature>
<reference evidence="2 3" key="1">
    <citation type="submission" date="2024-01" db="EMBL/GenBank/DDBJ databases">
        <title>Description of Olsenella sp. nov., isolated from pig feces.</title>
        <authorList>
            <person name="Chang Y.-H."/>
        </authorList>
    </citation>
    <scope>NUCLEOTIDE SEQUENCE [LARGE SCALE GENOMIC DNA]</scope>
    <source>
        <strain evidence="2 3">YH-ols2223</strain>
    </source>
</reference>
<name>A0ABU7RBU7_9ACTN</name>
<sequence>MRPSVLAYLAVMSAVTLGTRILPLTLIRHPISNRFLRSFLFYVPYVTLAVMTFPAILTATDSPLAGAAALAVGIAAAWMGASLPQVAAGCCGVVFVLELLLA</sequence>
<dbReference type="EMBL" id="JAZGJQ010000009">
    <property type="protein sequence ID" value="MEE6147869.1"/>
    <property type="molecule type" value="Genomic_DNA"/>
</dbReference>
<evidence type="ECO:0000313" key="2">
    <source>
        <dbReference type="EMBL" id="MEE6147869.1"/>
    </source>
</evidence>
<protein>
    <submittedName>
        <fullName evidence="2">AzlD domain-containing protein</fullName>
    </submittedName>
</protein>
<keyword evidence="3" id="KW-1185">Reference proteome</keyword>
<dbReference type="InterPro" id="IPR008407">
    <property type="entry name" value="Brnchd-chn_aa_trnsp_AzlD"/>
</dbReference>
<organism evidence="2 3">
    <name type="scientific">Olsenella absiana</name>
    <dbReference type="NCBI Taxonomy" id="3115222"/>
    <lineage>
        <taxon>Bacteria</taxon>
        <taxon>Bacillati</taxon>
        <taxon>Actinomycetota</taxon>
        <taxon>Coriobacteriia</taxon>
        <taxon>Coriobacteriales</taxon>
        <taxon>Atopobiaceae</taxon>
        <taxon>Olsenella</taxon>
    </lineage>
</organism>
<keyword evidence="1" id="KW-0812">Transmembrane</keyword>
<feature type="transmembrane region" description="Helical" evidence="1">
    <location>
        <begin position="39"/>
        <end position="57"/>
    </location>
</feature>
<evidence type="ECO:0000256" key="1">
    <source>
        <dbReference type="SAM" id="Phobius"/>
    </source>
</evidence>
<evidence type="ECO:0000313" key="3">
    <source>
        <dbReference type="Proteomes" id="UP001332931"/>
    </source>
</evidence>
<accession>A0ABU7RBU7</accession>
<comment type="caution">
    <text evidence="2">The sequence shown here is derived from an EMBL/GenBank/DDBJ whole genome shotgun (WGS) entry which is preliminary data.</text>
</comment>
<dbReference type="Proteomes" id="UP001332931">
    <property type="component" value="Unassembled WGS sequence"/>
</dbReference>
<keyword evidence="1" id="KW-0472">Membrane</keyword>
<dbReference type="RefSeq" id="WP_330958636.1">
    <property type="nucleotide sequence ID" value="NZ_JAZGJQ010000009.1"/>
</dbReference>
<gene>
    <name evidence="2" type="ORF">VXJ25_07740</name>
</gene>
<feature type="transmembrane region" description="Helical" evidence="1">
    <location>
        <begin position="6"/>
        <end position="27"/>
    </location>
</feature>
<dbReference type="Pfam" id="PF05437">
    <property type="entry name" value="AzlD"/>
    <property type="match status" value="1"/>
</dbReference>
<keyword evidence="1" id="KW-1133">Transmembrane helix</keyword>